<evidence type="ECO:0000313" key="1">
    <source>
        <dbReference type="EMBL" id="CAB9504087.1"/>
    </source>
</evidence>
<keyword evidence="2" id="KW-1185">Reference proteome</keyword>
<dbReference type="AlphaFoldDB" id="A0A9N8H8Y1"/>
<sequence>MMLDDMEDYFEGPEDNGHYATFPESYFEETVQCFNKFDNPLVMQAQDAGWRKFLEYYFSDEAVWDDYPEEDKFAEYFIEKDKFFGRSNLRYEITEPCNYASNAAYYGSAIRVCDKEWKTFNVSSQAVIMRCLSVIAVASSWFHGSLNNVGARWDGKAIEMTINVAYQLAISSVSSDSTIFRAGSNEFNQTPIVELSDPVVYLPLNDSLPIDRWFEFLNTLPISDGKLELQAAALFHFSCAATMPFVLCETVMGLLAPALSDPSFLIDVYTPELKTVAQAENFPMPLRTGLPLFCQGLSVMIGFIYSIVFQEKFLPLGVVTDSAIFRAFVSAINPLVEGGFRLFHNIRNSEKKGYNGNKDVYPGADFCNKHSAHALWHQKAASGLFEIFVYADDINEAVRDYQKTVKGRKLSALQSTLRWLRSTAGSISEPESQDSSVQ</sequence>
<gene>
    <name evidence="1" type="ORF">SEMRO_185_G080340.1</name>
</gene>
<dbReference type="EMBL" id="CAICTM010000184">
    <property type="protein sequence ID" value="CAB9504087.1"/>
    <property type="molecule type" value="Genomic_DNA"/>
</dbReference>
<protein>
    <submittedName>
        <fullName evidence="1">Uncharacterized protein</fullName>
    </submittedName>
</protein>
<evidence type="ECO:0000313" key="2">
    <source>
        <dbReference type="Proteomes" id="UP001153069"/>
    </source>
</evidence>
<reference evidence="1" key="1">
    <citation type="submission" date="2020-06" db="EMBL/GenBank/DDBJ databases">
        <authorList>
            <consortium name="Plant Systems Biology data submission"/>
        </authorList>
    </citation>
    <scope>NUCLEOTIDE SEQUENCE</scope>
    <source>
        <strain evidence="1">D6</strain>
    </source>
</reference>
<proteinExistence type="predicted"/>
<comment type="caution">
    <text evidence="1">The sequence shown here is derived from an EMBL/GenBank/DDBJ whole genome shotgun (WGS) entry which is preliminary data.</text>
</comment>
<name>A0A9N8H8Y1_9STRA</name>
<dbReference type="Proteomes" id="UP001153069">
    <property type="component" value="Unassembled WGS sequence"/>
</dbReference>
<organism evidence="1 2">
    <name type="scientific">Seminavis robusta</name>
    <dbReference type="NCBI Taxonomy" id="568900"/>
    <lineage>
        <taxon>Eukaryota</taxon>
        <taxon>Sar</taxon>
        <taxon>Stramenopiles</taxon>
        <taxon>Ochrophyta</taxon>
        <taxon>Bacillariophyta</taxon>
        <taxon>Bacillariophyceae</taxon>
        <taxon>Bacillariophycidae</taxon>
        <taxon>Naviculales</taxon>
        <taxon>Naviculaceae</taxon>
        <taxon>Seminavis</taxon>
    </lineage>
</organism>
<accession>A0A9N8H8Y1</accession>